<dbReference type="RefSeq" id="WP_306099858.1">
    <property type="nucleotide sequence ID" value="NZ_CP162602.1"/>
</dbReference>
<sequence length="118" mass="13674">MEYTEKDRAALYDVWMSQKAKMHLTQMEMTRKLGINHNQFSGLIRGNEPLNTRFIRQLCEHLHVDPYRVIPSLSEQGIQVHSTNSLSLTNRVKVPGKVKKVYVDNNEVVIEYSCPITD</sequence>
<dbReference type="SUPFAM" id="SSF47413">
    <property type="entry name" value="lambda repressor-like DNA-binding domains"/>
    <property type="match status" value="1"/>
</dbReference>
<dbReference type="CDD" id="cd00093">
    <property type="entry name" value="HTH_XRE"/>
    <property type="match status" value="1"/>
</dbReference>
<dbReference type="InterPro" id="IPR001387">
    <property type="entry name" value="Cro/C1-type_HTH"/>
</dbReference>
<keyword evidence="1" id="KW-0614">Plasmid</keyword>
<name>A0AB39HFZ0_9VIBR</name>
<geneLocation type="plasmid" evidence="1">
    <name>p-HB236076</name>
</geneLocation>
<organism evidence="1">
    <name type="scientific">Vibrio sp. HB236076</name>
    <dbReference type="NCBI Taxonomy" id="3232307"/>
    <lineage>
        <taxon>Bacteria</taxon>
        <taxon>Pseudomonadati</taxon>
        <taxon>Pseudomonadota</taxon>
        <taxon>Gammaproteobacteria</taxon>
        <taxon>Vibrionales</taxon>
        <taxon>Vibrionaceae</taxon>
        <taxon>Vibrio</taxon>
    </lineage>
</organism>
<dbReference type="InterPro" id="IPR010982">
    <property type="entry name" value="Lambda_DNA-bd_dom_sf"/>
</dbReference>
<dbReference type="Gene3D" id="1.10.260.40">
    <property type="entry name" value="lambda repressor-like DNA-binding domains"/>
    <property type="match status" value="1"/>
</dbReference>
<dbReference type="AlphaFoldDB" id="A0AB39HFZ0"/>
<dbReference type="EMBL" id="CP162602">
    <property type="protein sequence ID" value="XDK26944.1"/>
    <property type="molecule type" value="Genomic_DNA"/>
</dbReference>
<protein>
    <submittedName>
        <fullName evidence="1">Helix-turn-helix domain-containing protein</fullName>
    </submittedName>
</protein>
<evidence type="ECO:0000313" key="1">
    <source>
        <dbReference type="EMBL" id="XDK26944.1"/>
    </source>
</evidence>
<reference evidence="1" key="1">
    <citation type="submission" date="2024-07" db="EMBL/GenBank/DDBJ databases">
        <title>Genome Analysis of a Potential Novel Vibrio Species Secreting pH- and Thermo-stable Alginate Lyase and its Application in Producing Alginate Oligosaccharides.</title>
        <authorList>
            <person name="Huang H."/>
            <person name="Bao K."/>
        </authorList>
    </citation>
    <scope>NUCLEOTIDE SEQUENCE</scope>
    <source>
        <strain evidence="1">HB236076</strain>
        <plasmid evidence="1">p-HB236076</plasmid>
    </source>
</reference>
<dbReference type="GO" id="GO:0003677">
    <property type="term" value="F:DNA binding"/>
    <property type="evidence" value="ECO:0007669"/>
    <property type="project" value="InterPro"/>
</dbReference>
<proteinExistence type="predicted"/>
<accession>A0AB39HFZ0</accession>
<dbReference type="KEGG" id="vih:AB0763_14270"/>
<gene>
    <name evidence="1" type="ORF">AB0763_14270</name>
</gene>